<organism evidence="7 8">
    <name type="scientific">Lithocarpus litseifolius</name>
    <dbReference type="NCBI Taxonomy" id="425828"/>
    <lineage>
        <taxon>Eukaryota</taxon>
        <taxon>Viridiplantae</taxon>
        <taxon>Streptophyta</taxon>
        <taxon>Embryophyta</taxon>
        <taxon>Tracheophyta</taxon>
        <taxon>Spermatophyta</taxon>
        <taxon>Magnoliopsida</taxon>
        <taxon>eudicotyledons</taxon>
        <taxon>Gunneridae</taxon>
        <taxon>Pentapetalae</taxon>
        <taxon>rosids</taxon>
        <taxon>fabids</taxon>
        <taxon>Fagales</taxon>
        <taxon>Fagaceae</taxon>
        <taxon>Lithocarpus</taxon>
    </lineage>
</organism>
<dbReference type="Gene3D" id="3.30.430.20">
    <property type="entry name" value="Gnk2 domain, C-X8-C-X2-C motif"/>
    <property type="match status" value="2"/>
</dbReference>
<evidence type="ECO:0000313" key="7">
    <source>
        <dbReference type="EMBL" id="KAK9989442.1"/>
    </source>
</evidence>
<comment type="subcellular location">
    <subcellularLocation>
        <location evidence="1">Secreted</location>
    </subcellularLocation>
</comment>
<protein>
    <recommendedName>
        <fullName evidence="6">Gnk2-homologous domain-containing protein</fullName>
    </recommendedName>
</protein>
<keyword evidence="4" id="KW-0677">Repeat</keyword>
<accession>A0AAW2BUC0</accession>
<dbReference type="Pfam" id="PF01657">
    <property type="entry name" value="Stress-antifung"/>
    <property type="match status" value="1"/>
</dbReference>
<evidence type="ECO:0000256" key="4">
    <source>
        <dbReference type="ARBA" id="ARBA00022737"/>
    </source>
</evidence>
<evidence type="ECO:0000256" key="1">
    <source>
        <dbReference type="ARBA" id="ARBA00004613"/>
    </source>
</evidence>
<keyword evidence="3" id="KW-0732">Signal</keyword>
<dbReference type="GO" id="GO:0005576">
    <property type="term" value="C:extracellular region"/>
    <property type="evidence" value="ECO:0007669"/>
    <property type="project" value="UniProtKB-SubCell"/>
</dbReference>
<gene>
    <name evidence="7" type="ORF">SO802_029681</name>
</gene>
<keyword evidence="8" id="KW-1185">Reference proteome</keyword>
<dbReference type="EMBL" id="JAZDWU010000010">
    <property type="protein sequence ID" value="KAK9989442.1"/>
    <property type="molecule type" value="Genomic_DNA"/>
</dbReference>
<evidence type="ECO:0000256" key="5">
    <source>
        <dbReference type="ARBA" id="ARBA00038515"/>
    </source>
</evidence>
<dbReference type="InterPro" id="IPR038408">
    <property type="entry name" value="GNK2_sf"/>
</dbReference>
<name>A0AAW2BUC0_9ROSI</name>
<evidence type="ECO:0000259" key="6">
    <source>
        <dbReference type="PROSITE" id="PS51473"/>
    </source>
</evidence>
<evidence type="ECO:0000313" key="8">
    <source>
        <dbReference type="Proteomes" id="UP001459277"/>
    </source>
</evidence>
<dbReference type="AlphaFoldDB" id="A0AAW2BUC0"/>
<dbReference type="CDD" id="cd23509">
    <property type="entry name" value="Gnk2-like"/>
    <property type="match status" value="2"/>
</dbReference>
<keyword evidence="2" id="KW-0964">Secreted</keyword>
<evidence type="ECO:0000256" key="2">
    <source>
        <dbReference type="ARBA" id="ARBA00022525"/>
    </source>
</evidence>
<dbReference type="Proteomes" id="UP001459277">
    <property type="component" value="Unassembled WGS sequence"/>
</dbReference>
<reference evidence="7 8" key="1">
    <citation type="submission" date="2024-01" db="EMBL/GenBank/DDBJ databases">
        <title>A telomere-to-telomere, gap-free genome of sweet tea (Lithocarpus litseifolius).</title>
        <authorList>
            <person name="Zhou J."/>
        </authorList>
    </citation>
    <scope>NUCLEOTIDE SEQUENCE [LARGE SCALE GENOMIC DNA]</scope>
    <source>
        <strain evidence="7">Zhou-2022a</strain>
        <tissue evidence="7">Leaf</tissue>
    </source>
</reference>
<feature type="domain" description="Gnk2-homologous" evidence="6">
    <location>
        <begin position="26"/>
        <end position="138"/>
    </location>
</feature>
<dbReference type="InterPro" id="IPR002902">
    <property type="entry name" value="GNK2"/>
</dbReference>
<proteinExistence type="inferred from homology"/>
<dbReference type="PANTHER" id="PTHR32411">
    <property type="entry name" value="CYSTEINE-RICH REPEAT SECRETORY PROTEIN 38-RELATED"/>
    <property type="match status" value="1"/>
</dbReference>
<sequence>MGFLLICRDDVSARDCQTCVNEASSEIPHLCRYNKAAIICNTTTFTNQTRELLSLLAVEATLTPELYAVGELDVAVGGSNKLYGLVQCTRDLSSSDCFKCLDGLPLQLQNTNPLTFTSIVARIAPNQAKVLSPKLQLYLAFVASVEISPERRKGAVGCENRGGMKHCEGTDFSSLPITSQMIKRAALYYNSHSGASISIRHMHWESGEKRPELEMRESVQVALRPKVSWVGSGVAGVVQVERVKSASTSLRRALLSPSFSEFFSDNGPVDIMDEDAISNLSIRVKLHLTVWDFILPVTLSLPAVFGISDTVNEDRFGVEHGTQEWYEALDQHFKWLLQFRISPYFCKWGDSIRVLTYTSPYPADHPKSDEYFSDPRLAAYAVPYSKAVFGSDAAKDYLLKEIGILRTKNHWKKAYFYLWDEPLNLEQNDSIRKMASEIHAYAPDARVLTTYYCGPSDAPLAPTAFEAFVEVPNFLRPHTQIYCTSEWVLGNREDLVKGIIGELQPESGESVQAWMCLLIVCTRGMSRLLEMPTAQLVKAM</sequence>
<comment type="similarity">
    <text evidence="5">Belongs to the cysteine-rich repeat secretory protein family.</text>
</comment>
<evidence type="ECO:0000256" key="3">
    <source>
        <dbReference type="ARBA" id="ARBA00022729"/>
    </source>
</evidence>
<comment type="caution">
    <text evidence="7">The sequence shown here is derived from an EMBL/GenBank/DDBJ whole genome shotgun (WGS) entry which is preliminary data.</text>
</comment>
<dbReference type="PROSITE" id="PS51473">
    <property type="entry name" value="GNK2"/>
    <property type="match status" value="1"/>
</dbReference>
<dbReference type="InterPro" id="IPR050581">
    <property type="entry name" value="CRR_secretory_protein"/>
</dbReference>
<dbReference type="PANTHER" id="PTHR32411:SF43">
    <property type="entry name" value="CYSTEINE-RICH REPEAT SECRETORY PROTEIN 38"/>
    <property type="match status" value="1"/>
</dbReference>